<feature type="transmembrane region" description="Helical" evidence="5">
    <location>
        <begin position="130"/>
        <end position="153"/>
    </location>
</feature>
<gene>
    <name evidence="7" type="ORF">L4923_11215</name>
</gene>
<sequence length="485" mass="50752">MAREEAIDINSGGSNQLRKNSLGLIAVTFMVISAAAPLTGVAGAMPLAFMLGNGAGVPATFIFVTLVMLAFAAGYVAMSRHVTNAGAFYAYAARGLGGRAAGAVAVTALVAYNAMQFGLIGLFGGIASGIFGQFGLVLPWWGWSLLALLLVGFLGYRQVDLSAKVLVFVVALEYLVVLVVDFAILGKGGANGLSMNFFDQNAIFSGSLTAAILFCMGCFIGFEATTIYAEEARDPERTIPRATYLSVLMIGIFFIFSTWLMIVGVGADKLVPTIQALPDPSIFFFDLAGQYAGGPVATVAGILLVSSLFAALSAFHNYIARYSYVAGREGLLPAVFGRTHGTHQSPHVGSVVQTAGALIVLALFAGLGLDPVLNMFTWISQVGTLGVLAMMTVTSVAVIAFFRRSGHTGSALATFILPMVSGLVMAALFVYIFLHFGDLTGTTGGALGIILPSLIPAAAIVGYILALRLQRADPARFARMGFNQD</sequence>
<feature type="transmembrane region" description="Helical" evidence="5">
    <location>
        <begin position="165"/>
        <end position="186"/>
    </location>
</feature>
<organism evidence="7 8">
    <name type="scientific">Mesorhizobium retamae</name>
    <dbReference type="NCBI Taxonomy" id="2912854"/>
    <lineage>
        <taxon>Bacteria</taxon>
        <taxon>Pseudomonadati</taxon>
        <taxon>Pseudomonadota</taxon>
        <taxon>Alphaproteobacteria</taxon>
        <taxon>Hyphomicrobiales</taxon>
        <taxon>Phyllobacteriaceae</taxon>
        <taxon>Mesorhizobium</taxon>
    </lineage>
</organism>
<dbReference type="Proteomes" id="UP001201701">
    <property type="component" value="Unassembled WGS sequence"/>
</dbReference>
<evidence type="ECO:0000313" key="8">
    <source>
        <dbReference type="Proteomes" id="UP001201701"/>
    </source>
</evidence>
<feature type="transmembrane region" description="Helical" evidence="5">
    <location>
        <begin position="99"/>
        <end position="124"/>
    </location>
</feature>
<feature type="transmembrane region" description="Helical" evidence="5">
    <location>
        <begin position="55"/>
        <end position="78"/>
    </location>
</feature>
<comment type="subcellular location">
    <subcellularLocation>
        <location evidence="1">Membrane</location>
        <topology evidence="1">Multi-pass membrane protein</topology>
    </subcellularLocation>
</comment>
<feature type="transmembrane region" description="Helical" evidence="5">
    <location>
        <begin position="446"/>
        <end position="466"/>
    </location>
</feature>
<evidence type="ECO:0000259" key="6">
    <source>
        <dbReference type="Pfam" id="PF00324"/>
    </source>
</evidence>
<evidence type="ECO:0000256" key="3">
    <source>
        <dbReference type="ARBA" id="ARBA00022989"/>
    </source>
</evidence>
<comment type="caution">
    <text evidence="7">The sequence shown here is derived from an EMBL/GenBank/DDBJ whole genome shotgun (WGS) entry which is preliminary data.</text>
</comment>
<feature type="transmembrane region" description="Helical" evidence="5">
    <location>
        <begin position="375"/>
        <end position="402"/>
    </location>
</feature>
<evidence type="ECO:0000256" key="1">
    <source>
        <dbReference type="ARBA" id="ARBA00004141"/>
    </source>
</evidence>
<dbReference type="InterPro" id="IPR050367">
    <property type="entry name" value="APC_superfamily"/>
</dbReference>
<feature type="transmembrane region" description="Helical" evidence="5">
    <location>
        <begin position="202"/>
        <end position="222"/>
    </location>
</feature>
<feature type="transmembrane region" description="Helical" evidence="5">
    <location>
        <begin position="348"/>
        <end position="369"/>
    </location>
</feature>
<dbReference type="Pfam" id="PF00324">
    <property type="entry name" value="AA_permease"/>
    <property type="match status" value="1"/>
</dbReference>
<feature type="domain" description="Amino acid permease/ SLC12A" evidence="6">
    <location>
        <begin position="31"/>
        <end position="433"/>
    </location>
</feature>
<dbReference type="Gene3D" id="1.20.1740.10">
    <property type="entry name" value="Amino acid/polyamine transporter I"/>
    <property type="match status" value="1"/>
</dbReference>
<accession>A0ABS9QDT5</accession>
<dbReference type="EMBL" id="JAKREW010000008">
    <property type="protein sequence ID" value="MCG7505580.1"/>
    <property type="molecule type" value="Genomic_DNA"/>
</dbReference>
<feature type="transmembrane region" description="Helical" evidence="5">
    <location>
        <begin position="287"/>
        <end position="312"/>
    </location>
</feature>
<evidence type="ECO:0000256" key="5">
    <source>
        <dbReference type="SAM" id="Phobius"/>
    </source>
</evidence>
<keyword evidence="8" id="KW-1185">Reference proteome</keyword>
<evidence type="ECO:0000256" key="2">
    <source>
        <dbReference type="ARBA" id="ARBA00022692"/>
    </source>
</evidence>
<keyword evidence="3 5" id="KW-1133">Transmembrane helix</keyword>
<dbReference type="RefSeq" id="WP_239364871.1">
    <property type="nucleotide sequence ID" value="NZ_JAKREW010000008.1"/>
</dbReference>
<evidence type="ECO:0000313" key="7">
    <source>
        <dbReference type="EMBL" id="MCG7505580.1"/>
    </source>
</evidence>
<dbReference type="InterPro" id="IPR004841">
    <property type="entry name" value="AA-permease/SLC12A_dom"/>
</dbReference>
<dbReference type="PANTHER" id="PTHR42770:SF16">
    <property type="entry name" value="AMINO ACID PERMEASE"/>
    <property type="match status" value="1"/>
</dbReference>
<reference evidence="7 8" key="1">
    <citation type="submission" date="2022-02" db="EMBL/GenBank/DDBJ databases">
        <title>Draft genome sequence of Mezorhizobium retamae strain IRAMC:0171 isolated from Retama raetam nodules.</title>
        <authorList>
            <person name="Bengaied R."/>
            <person name="Sbissi I."/>
            <person name="Huber K."/>
            <person name="Ghodbane F."/>
            <person name="Nouioui I."/>
            <person name="Tarhouni M."/>
            <person name="Gtari M."/>
        </authorList>
    </citation>
    <scope>NUCLEOTIDE SEQUENCE [LARGE SCALE GENOMIC DNA]</scope>
    <source>
        <strain evidence="7 8">IRAMC:0171</strain>
    </source>
</reference>
<keyword evidence="2 5" id="KW-0812">Transmembrane</keyword>
<dbReference type="PIRSF" id="PIRSF006060">
    <property type="entry name" value="AA_transporter"/>
    <property type="match status" value="1"/>
</dbReference>
<feature type="transmembrane region" description="Helical" evidence="5">
    <location>
        <begin position="414"/>
        <end position="434"/>
    </location>
</feature>
<protein>
    <submittedName>
        <fullName evidence="7">APC family permease</fullName>
    </submittedName>
</protein>
<dbReference type="PANTHER" id="PTHR42770">
    <property type="entry name" value="AMINO ACID TRANSPORTER-RELATED"/>
    <property type="match status" value="1"/>
</dbReference>
<evidence type="ECO:0000256" key="4">
    <source>
        <dbReference type="ARBA" id="ARBA00023136"/>
    </source>
</evidence>
<feature type="transmembrane region" description="Helical" evidence="5">
    <location>
        <begin position="21"/>
        <end position="49"/>
    </location>
</feature>
<proteinExistence type="predicted"/>
<keyword evidence="4 5" id="KW-0472">Membrane</keyword>
<feature type="transmembrane region" description="Helical" evidence="5">
    <location>
        <begin position="243"/>
        <end position="267"/>
    </location>
</feature>
<name>A0ABS9QDT5_9HYPH</name>